<dbReference type="PANTHER" id="PTHR46797">
    <property type="entry name" value="HTH-TYPE TRANSCRIPTIONAL REGULATOR"/>
    <property type="match status" value="1"/>
</dbReference>
<accession>A0ABY4YKQ4</accession>
<dbReference type="InterPro" id="IPR050807">
    <property type="entry name" value="TransReg_Diox_bact_type"/>
</dbReference>
<feature type="domain" description="HTH cro/C1-type" evidence="2">
    <location>
        <begin position="22"/>
        <end position="76"/>
    </location>
</feature>
<dbReference type="InterPro" id="IPR014710">
    <property type="entry name" value="RmlC-like_jellyroll"/>
</dbReference>
<dbReference type="InterPro" id="IPR001387">
    <property type="entry name" value="Cro/C1-type_HTH"/>
</dbReference>
<gene>
    <name evidence="3" type="ORF">NF557_05555</name>
</gene>
<dbReference type="Pfam" id="PF01381">
    <property type="entry name" value="HTH_3"/>
    <property type="match status" value="1"/>
</dbReference>
<dbReference type="Gene3D" id="1.10.260.40">
    <property type="entry name" value="lambda repressor-like DNA-binding domains"/>
    <property type="match status" value="1"/>
</dbReference>
<dbReference type="CDD" id="cd02209">
    <property type="entry name" value="cupin_XRE_C"/>
    <property type="match status" value="1"/>
</dbReference>
<evidence type="ECO:0000256" key="1">
    <source>
        <dbReference type="ARBA" id="ARBA00023125"/>
    </source>
</evidence>
<dbReference type="PANTHER" id="PTHR46797:SF1">
    <property type="entry name" value="METHYLPHOSPHONATE SYNTHASE"/>
    <property type="match status" value="1"/>
</dbReference>
<keyword evidence="1" id="KW-0238">DNA-binding</keyword>
<dbReference type="Gene3D" id="2.60.120.10">
    <property type="entry name" value="Jelly Rolls"/>
    <property type="match status" value="1"/>
</dbReference>
<sequence>MTPPAHPTTGPPPDAAAVGGRVRRIRQRLGLTVEEFARASQLSTGIVSQLERGQGNPSLTTLGRLADGLGVQVADLVREDSSGRSALVRAEGRLQLPLAEDPEGLVRELLTPTLEAPMQVIRTVMPAHTSHEQRPFRHLGTESVHVLAGRLVVVIGDERHELEAGDTITYDCTLGHWWENTSDEPAELIGMTVPLAL</sequence>
<proteinExistence type="predicted"/>
<dbReference type="RefSeq" id="WP_252622457.1">
    <property type="nucleotide sequence ID" value="NZ_CP099490.1"/>
</dbReference>
<keyword evidence="4" id="KW-1185">Reference proteome</keyword>
<evidence type="ECO:0000259" key="2">
    <source>
        <dbReference type="PROSITE" id="PS50943"/>
    </source>
</evidence>
<dbReference type="SUPFAM" id="SSF47413">
    <property type="entry name" value="lambda repressor-like DNA-binding domains"/>
    <property type="match status" value="1"/>
</dbReference>
<dbReference type="Proteomes" id="UP001056535">
    <property type="component" value="Chromosome"/>
</dbReference>
<dbReference type="EMBL" id="CP099490">
    <property type="protein sequence ID" value="USQ77380.1"/>
    <property type="molecule type" value="Genomic_DNA"/>
</dbReference>
<evidence type="ECO:0000313" key="3">
    <source>
        <dbReference type="EMBL" id="USQ77380.1"/>
    </source>
</evidence>
<dbReference type="CDD" id="cd00093">
    <property type="entry name" value="HTH_XRE"/>
    <property type="match status" value="1"/>
</dbReference>
<name>A0ABY4YKQ4_9MICO</name>
<organism evidence="3 4">
    <name type="scientific">Ornithinimicrobium cryptoxanthini</name>
    <dbReference type="NCBI Taxonomy" id="2934161"/>
    <lineage>
        <taxon>Bacteria</taxon>
        <taxon>Bacillati</taxon>
        <taxon>Actinomycetota</taxon>
        <taxon>Actinomycetes</taxon>
        <taxon>Micrococcales</taxon>
        <taxon>Ornithinimicrobiaceae</taxon>
        <taxon>Ornithinimicrobium</taxon>
    </lineage>
</organism>
<dbReference type="Pfam" id="PF07883">
    <property type="entry name" value="Cupin_2"/>
    <property type="match status" value="1"/>
</dbReference>
<protein>
    <submittedName>
        <fullName evidence="3">Cupin domain-containing protein</fullName>
    </submittedName>
</protein>
<dbReference type="PROSITE" id="PS50943">
    <property type="entry name" value="HTH_CROC1"/>
    <property type="match status" value="1"/>
</dbReference>
<dbReference type="InterPro" id="IPR011051">
    <property type="entry name" value="RmlC_Cupin_sf"/>
</dbReference>
<evidence type="ECO:0000313" key="4">
    <source>
        <dbReference type="Proteomes" id="UP001056535"/>
    </source>
</evidence>
<dbReference type="SUPFAM" id="SSF51182">
    <property type="entry name" value="RmlC-like cupins"/>
    <property type="match status" value="1"/>
</dbReference>
<dbReference type="InterPro" id="IPR013096">
    <property type="entry name" value="Cupin_2"/>
</dbReference>
<dbReference type="InterPro" id="IPR010982">
    <property type="entry name" value="Lambda_DNA-bd_dom_sf"/>
</dbReference>
<dbReference type="SMART" id="SM00530">
    <property type="entry name" value="HTH_XRE"/>
    <property type="match status" value="1"/>
</dbReference>
<reference evidence="3" key="1">
    <citation type="submission" date="2022-06" db="EMBL/GenBank/DDBJ databases">
        <title>Ornithinimicrobium JY.X270.</title>
        <authorList>
            <person name="Huang Y."/>
        </authorList>
    </citation>
    <scope>NUCLEOTIDE SEQUENCE</scope>
    <source>
        <strain evidence="3">JY.X270</strain>
    </source>
</reference>